<keyword evidence="3" id="KW-1185">Reference proteome</keyword>
<accession>A0ABP3J3I4</accession>
<name>A0ABP3J3I4_9BACI</name>
<dbReference type="EMBL" id="BAAADM010000030">
    <property type="protein sequence ID" value="GAA0436539.1"/>
    <property type="molecule type" value="Genomic_DNA"/>
</dbReference>
<dbReference type="InterPro" id="IPR011528">
    <property type="entry name" value="NERD"/>
</dbReference>
<protein>
    <recommendedName>
        <fullName evidence="1">NERD domain-containing protein</fullName>
    </recommendedName>
</protein>
<feature type="domain" description="NERD" evidence="1">
    <location>
        <begin position="41"/>
        <end position="156"/>
    </location>
</feature>
<reference evidence="3" key="1">
    <citation type="journal article" date="2019" name="Int. J. Syst. Evol. Microbiol.">
        <title>The Global Catalogue of Microorganisms (GCM) 10K type strain sequencing project: providing services to taxonomists for standard genome sequencing and annotation.</title>
        <authorList>
            <consortium name="The Broad Institute Genomics Platform"/>
            <consortium name="The Broad Institute Genome Sequencing Center for Infectious Disease"/>
            <person name="Wu L."/>
            <person name="Ma J."/>
        </authorList>
    </citation>
    <scope>NUCLEOTIDE SEQUENCE [LARGE SCALE GENOMIC DNA]</scope>
    <source>
        <strain evidence="3">JCM 12149</strain>
    </source>
</reference>
<sequence>MRIKNRSKPLPLQKLDALIPRMPASFPRLPEMKDDARKQGAGYAGELKVDYYLDMLASRYTILDDVSLRTNGKNSQIDSLVIADYSMFIVDAKHYRDQLTFDTALHQLTRSDGEVESGFEYPITQVENQKFHLQNWLQHHHLASIPSLPIISSYPNPDAQTERHFNAQIRAWRTKQRNSCFIQRFTAKRIQAASKSTEKTEKPSEKGAR</sequence>
<dbReference type="Pfam" id="PF08378">
    <property type="entry name" value="NERD"/>
    <property type="match status" value="1"/>
</dbReference>
<organism evidence="2 3">
    <name type="scientific">Lentibacillus halophilus</name>
    <dbReference type="NCBI Taxonomy" id="295065"/>
    <lineage>
        <taxon>Bacteria</taxon>
        <taxon>Bacillati</taxon>
        <taxon>Bacillota</taxon>
        <taxon>Bacilli</taxon>
        <taxon>Bacillales</taxon>
        <taxon>Bacillaceae</taxon>
        <taxon>Lentibacillus</taxon>
    </lineage>
</organism>
<gene>
    <name evidence="2" type="ORF">GCM10008983_11570</name>
</gene>
<evidence type="ECO:0000259" key="1">
    <source>
        <dbReference type="PROSITE" id="PS50965"/>
    </source>
</evidence>
<evidence type="ECO:0000313" key="3">
    <source>
        <dbReference type="Proteomes" id="UP001501459"/>
    </source>
</evidence>
<dbReference type="PROSITE" id="PS50965">
    <property type="entry name" value="NERD"/>
    <property type="match status" value="1"/>
</dbReference>
<proteinExistence type="predicted"/>
<dbReference type="Proteomes" id="UP001501459">
    <property type="component" value="Unassembled WGS sequence"/>
</dbReference>
<comment type="caution">
    <text evidence="2">The sequence shown here is derived from an EMBL/GenBank/DDBJ whole genome shotgun (WGS) entry which is preliminary data.</text>
</comment>
<evidence type="ECO:0000313" key="2">
    <source>
        <dbReference type="EMBL" id="GAA0436539.1"/>
    </source>
</evidence>